<feature type="compositionally biased region" description="Low complexity" evidence="1">
    <location>
        <begin position="125"/>
        <end position="139"/>
    </location>
</feature>
<evidence type="ECO:0000313" key="2">
    <source>
        <dbReference type="EMBL" id="XCG62865.1"/>
    </source>
</evidence>
<feature type="compositionally biased region" description="Basic and acidic residues" evidence="1">
    <location>
        <begin position="92"/>
        <end position="105"/>
    </location>
</feature>
<protein>
    <submittedName>
        <fullName evidence="2">Lipid droplet-associated protein</fullName>
    </submittedName>
</protein>
<proteinExistence type="predicted"/>
<sequence length="214" mass="22303">MSSLPFPLRLAAGVVATGIDTVRRLPEELPALGVRLAGTAAKLALQVRNEITELVIRGDELLEGTPAAQANPTWARFDDDTDPAEPPADSGADGRADHAPGRDPDAATVVAPPARRPKRIRVSTPPEAAAAELGDAAPGWSDPLTSTPAPAAGSADTIVAGYGSLTLGQLRSRLTELQLGDLRSLLAAEERDARRPAFLTLISNRIATLERTGS</sequence>
<name>A0AAU8DKT0_9ACTN</name>
<feature type="region of interest" description="Disordered" evidence="1">
    <location>
        <begin position="66"/>
        <end position="149"/>
    </location>
</feature>
<reference evidence="2" key="1">
    <citation type="submission" date="2024-05" db="EMBL/GenBank/DDBJ databases">
        <authorList>
            <person name="Cai S.Y."/>
            <person name="Jin L.M."/>
            <person name="Li H.R."/>
        </authorList>
    </citation>
    <scope>NUCLEOTIDE SEQUENCE</scope>
    <source>
        <strain evidence="2">A5-74</strain>
    </source>
</reference>
<organism evidence="2">
    <name type="scientific">Nakamurella sp. A5-74</name>
    <dbReference type="NCBI Taxonomy" id="3158264"/>
    <lineage>
        <taxon>Bacteria</taxon>
        <taxon>Bacillati</taxon>
        <taxon>Actinomycetota</taxon>
        <taxon>Actinomycetes</taxon>
        <taxon>Nakamurellales</taxon>
        <taxon>Nakamurellaceae</taxon>
        <taxon>Nakamurella</taxon>
    </lineage>
</organism>
<dbReference type="InterPro" id="IPR047728">
    <property type="entry name" value="LipDrop-assoc"/>
</dbReference>
<gene>
    <name evidence="2" type="ORF">ABLG96_16815</name>
</gene>
<dbReference type="EMBL" id="CP159218">
    <property type="protein sequence ID" value="XCG62865.1"/>
    <property type="molecule type" value="Genomic_DNA"/>
</dbReference>
<dbReference type="RefSeq" id="WP_353648480.1">
    <property type="nucleotide sequence ID" value="NZ_CP159218.1"/>
</dbReference>
<evidence type="ECO:0000256" key="1">
    <source>
        <dbReference type="SAM" id="MobiDB-lite"/>
    </source>
</evidence>
<accession>A0AAU8DKT0</accession>
<dbReference type="NCBIfam" id="NF033649">
    <property type="entry name" value="LipDrop_Rv1109c"/>
    <property type="match status" value="1"/>
</dbReference>
<dbReference type="AlphaFoldDB" id="A0AAU8DKT0"/>